<dbReference type="InterPro" id="IPR012347">
    <property type="entry name" value="Ferritin-like"/>
</dbReference>
<name>A0ABU5KGL7_9ACTN</name>
<accession>A0ABU5KGL7</accession>
<dbReference type="RefSeq" id="WP_322425610.1">
    <property type="nucleotide sequence ID" value="NZ_JAXQPW010000008.1"/>
</dbReference>
<feature type="signal peptide" evidence="2">
    <location>
        <begin position="1"/>
        <end position="29"/>
    </location>
</feature>
<evidence type="ECO:0000313" key="5">
    <source>
        <dbReference type="Proteomes" id="UP001291999"/>
    </source>
</evidence>
<feature type="region of interest" description="Disordered" evidence="1">
    <location>
        <begin position="132"/>
        <end position="163"/>
    </location>
</feature>
<dbReference type="PROSITE" id="PS51257">
    <property type="entry name" value="PROKAR_LIPOPROTEIN"/>
    <property type="match status" value="1"/>
</dbReference>
<organism evidence="4 5">
    <name type="scientific">Nocardioides renjunii</name>
    <dbReference type="NCBI Taxonomy" id="3095075"/>
    <lineage>
        <taxon>Bacteria</taxon>
        <taxon>Bacillati</taxon>
        <taxon>Actinomycetota</taxon>
        <taxon>Actinomycetes</taxon>
        <taxon>Propionibacteriales</taxon>
        <taxon>Nocardioidaceae</taxon>
        <taxon>Nocardioides</taxon>
    </lineage>
</organism>
<comment type="caution">
    <text evidence="4">The sequence shown here is derived from an EMBL/GenBank/DDBJ whole genome shotgun (WGS) entry which is preliminary data.</text>
</comment>
<evidence type="ECO:0000256" key="1">
    <source>
        <dbReference type="SAM" id="MobiDB-lite"/>
    </source>
</evidence>
<keyword evidence="2" id="KW-0732">Signal</keyword>
<proteinExistence type="predicted"/>
<evidence type="ECO:0000259" key="3">
    <source>
        <dbReference type="Pfam" id="PF03713"/>
    </source>
</evidence>
<dbReference type="Pfam" id="PF03713">
    <property type="entry name" value="DUF305"/>
    <property type="match status" value="1"/>
</dbReference>
<feature type="domain" description="DUF305" evidence="3">
    <location>
        <begin position="73"/>
        <end position="234"/>
    </location>
</feature>
<dbReference type="EMBL" id="JAXQPW010000008">
    <property type="protein sequence ID" value="MDZ5663983.1"/>
    <property type="molecule type" value="Genomic_DNA"/>
</dbReference>
<dbReference type="PANTHER" id="PTHR36933:SF1">
    <property type="entry name" value="SLL0788 PROTEIN"/>
    <property type="match status" value="1"/>
</dbReference>
<feature type="compositionally biased region" description="Basic and acidic residues" evidence="1">
    <location>
        <begin position="132"/>
        <end position="147"/>
    </location>
</feature>
<evidence type="ECO:0000313" key="4">
    <source>
        <dbReference type="EMBL" id="MDZ5663983.1"/>
    </source>
</evidence>
<feature type="region of interest" description="Disordered" evidence="1">
    <location>
        <begin position="28"/>
        <end position="55"/>
    </location>
</feature>
<dbReference type="Proteomes" id="UP001291999">
    <property type="component" value="Unassembled WGS sequence"/>
</dbReference>
<evidence type="ECO:0000256" key="2">
    <source>
        <dbReference type="SAM" id="SignalP"/>
    </source>
</evidence>
<reference evidence="4 5" key="1">
    <citation type="submission" date="2023-11" db="EMBL/GenBank/DDBJ databases">
        <title>Novel species in genus Nocardioides.</title>
        <authorList>
            <person name="Zhou H."/>
        </authorList>
    </citation>
    <scope>NUCLEOTIDE SEQUENCE [LARGE SCALE GENOMIC DNA]</scope>
    <source>
        <strain evidence="4 5">S-58</strain>
    </source>
</reference>
<dbReference type="Gene3D" id="1.20.1260.10">
    <property type="match status" value="1"/>
</dbReference>
<sequence length="240" mass="25445">MTPSRRTWTGVASRSVALLLCLAATGCTGDEQGGTREEDAPPVVQLGAPGEPGTTLSPDEVEDLEDPAHTEADVTFVQDMIPHHAQALEMTALAEQRAADPDLATIAERIEVSQVDELDQLRGWLAERDETLSGTHGEHGSDDHGEHGSGTSGTTGHAGMPGMATPEELEQLAEAQGRAFDRLFLQLMIRHHEGAIIMVETLLAGGEGGQESAVFQLASHIASDQAVEIAAMKRELTQGE</sequence>
<dbReference type="InterPro" id="IPR005183">
    <property type="entry name" value="DUF305_CopM-like"/>
</dbReference>
<gene>
    <name evidence="4" type="ORF">SFC79_19565</name>
</gene>
<keyword evidence="5" id="KW-1185">Reference proteome</keyword>
<protein>
    <submittedName>
        <fullName evidence="4">DUF305 domain-containing protein</fullName>
    </submittedName>
</protein>
<dbReference type="PANTHER" id="PTHR36933">
    <property type="entry name" value="SLL0788 PROTEIN"/>
    <property type="match status" value="1"/>
</dbReference>
<feature type="chain" id="PRO_5047455755" evidence="2">
    <location>
        <begin position="30"/>
        <end position="240"/>
    </location>
</feature>